<organism evidence="2 3">
    <name type="scientific">Affinibrenneria salicis</name>
    <dbReference type="NCBI Taxonomy" id="2590031"/>
    <lineage>
        <taxon>Bacteria</taxon>
        <taxon>Pseudomonadati</taxon>
        <taxon>Pseudomonadota</taxon>
        <taxon>Gammaproteobacteria</taxon>
        <taxon>Enterobacterales</taxon>
        <taxon>Pectobacteriaceae</taxon>
        <taxon>Affinibrenneria</taxon>
    </lineage>
</organism>
<evidence type="ECO:0000256" key="1">
    <source>
        <dbReference type="SAM" id="Phobius"/>
    </source>
</evidence>
<evidence type="ECO:0000313" key="3">
    <source>
        <dbReference type="Proteomes" id="UP000335415"/>
    </source>
</evidence>
<gene>
    <name evidence="2" type="ORF">FJU30_06500</name>
</gene>
<dbReference type="Proteomes" id="UP000335415">
    <property type="component" value="Unassembled WGS sequence"/>
</dbReference>
<feature type="transmembrane region" description="Helical" evidence="1">
    <location>
        <begin position="62"/>
        <end position="84"/>
    </location>
</feature>
<dbReference type="EMBL" id="VYKJ01000002">
    <property type="protein sequence ID" value="KAA9001925.1"/>
    <property type="molecule type" value="Genomic_DNA"/>
</dbReference>
<reference evidence="2 3" key="1">
    <citation type="submission" date="2019-09" db="EMBL/GenBank/DDBJ databases">
        <authorList>
            <person name="Li Y."/>
        </authorList>
    </citation>
    <scope>NUCLEOTIDE SEQUENCE [LARGE SCALE GENOMIC DNA]</scope>
    <source>
        <strain evidence="2 3">L3-3HA</strain>
    </source>
</reference>
<proteinExistence type="predicted"/>
<dbReference type="AlphaFoldDB" id="A0A5J5G4X6"/>
<keyword evidence="1" id="KW-0812">Transmembrane</keyword>
<feature type="transmembrane region" description="Helical" evidence="1">
    <location>
        <begin position="20"/>
        <end position="50"/>
    </location>
</feature>
<accession>A0A5J5G4X6</accession>
<name>A0A5J5G4X6_9GAMM</name>
<keyword evidence="1" id="KW-1133">Transmembrane helix</keyword>
<protein>
    <submittedName>
        <fullName evidence="2">Uncharacterized protein</fullName>
    </submittedName>
</protein>
<sequence length="85" mass="9832">MVKQKKYFQPIDLDKNFCILMMLLIINTLLFNTGVVKTGTNILIGMLVAVNFVPPMVNVKKLWFYRTVVALCSVLLLISVYRFFK</sequence>
<comment type="caution">
    <text evidence="2">The sequence shown here is derived from an EMBL/GenBank/DDBJ whole genome shotgun (WGS) entry which is preliminary data.</text>
</comment>
<keyword evidence="1" id="KW-0472">Membrane</keyword>
<evidence type="ECO:0000313" key="2">
    <source>
        <dbReference type="EMBL" id="KAA9001925.1"/>
    </source>
</evidence>
<keyword evidence="3" id="KW-1185">Reference proteome</keyword>